<reference evidence="1 2" key="1">
    <citation type="submission" date="2019-03" db="EMBL/GenBank/DDBJ databases">
        <title>Bacillus niacini sp. nov. a Nicotinate-Metabolizing Mesophile Isolated from Soil.</title>
        <authorList>
            <person name="Zhang G."/>
        </authorList>
    </citation>
    <scope>NUCLEOTIDE SEQUENCE [LARGE SCALE GENOMIC DNA]</scope>
    <source>
        <strain evidence="1 2">WN066</strain>
    </source>
</reference>
<evidence type="ECO:0000313" key="2">
    <source>
        <dbReference type="Proteomes" id="UP000295132"/>
    </source>
</evidence>
<dbReference type="EMBL" id="SMYO01000007">
    <property type="protein sequence ID" value="TDK60116.1"/>
    <property type="molecule type" value="Genomic_DNA"/>
</dbReference>
<proteinExistence type="predicted"/>
<evidence type="ECO:0000313" key="1">
    <source>
        <dbReference type="EMBL" id="TDK60116.1"/>
    </source>
</evidence>
<sequence length="115" mass="12790">MNMKLGLGRRELKMKRIGYLFLMGIIIAFIAAGCSSNQANTQFDKKNAPLPDYVLNSSAKIKETYVMASNYPKVLAQVPCFCGCGTDGHDSNLSCYIDKFDSNMKVEQWDSMSIS</sequence>
<name>A0A4R5VP26_9BACI</name>
<dbReference type="AlphaFoldDB" id="A0A4R5VP26"/>
<dbReference type="Proteomes" id="UP000295132">
    <property type="component" value="Unassembled WGS sequence"/>
</dbReference>
<dbReference type="InterPro" id="IPR025673">
    <property type="entry name" value="PCYCGC"/>
</dbReference>
<gene>
    <name evidence="1" type="ORF">E2K98_15505</name>
</gene>
<dbReference type="Pfam" id="PF13798">
    <property type="entry name" value="PCYCGC"/>
    <property type="match status" value="1"/>
</dbReference>
<evidence type="ECO:0008006" key="3">
    <source>
        <dbReference type="Google" id="ProtNLM"/>
    </source>
</evidence>
<protein>
    <recommendedName>
        <fullName evidence="3">Lipoprotein</fullName>
    </recommendedName>
</protein>
<dbReference type="PROSITE" id="PS51257">
    <property type="entry name" value="PROKAR_LIPOPROTEIN"/>
    <property type="match status" value="1"/>
</dbReference>
<accession>A0A4R5VP26</accession>
<comment type="caution">
    <text evidence="1">The sequence shown here is derived from an EMBL/GenBank/DDBJ whole genome shotgun (WGS) entry which is preliminary data.</text>
</comment>
<organism evidence="1 2">
    <name type="scientific">Bacillus salipaludis</name>
    <dbReference type="NCBI Taxonomy" id="2547811"/>
    <lineage>
        <taxon>Bacteria</taxon>
        <taxon>Bacillati</taxon>
        <taxon>Bacillota</taxon>
        <taxon>Bacilli</taxon>
        <taxon>Bacillales</taxon>
        <taxon>Bacillaceae</taxon>
        <taxon>Bacillus</taxon>
    </lineage>
</organism>